<evidence type="ECO:0000313" key="2">
    <source>
        <dbReference type="Proteomes" id="UP000702209"/>
    </source>
</evidence>
<dbReference type="EMBL" id="JADLQX010000040">
    <property type="protein sequence ID" value="MBF6302284.1"/>
    <property type="molecule type" value="Genomic_DNA"/>
</dbReference>
<protein>
    <submittedName>
        <fullName evidence="1">Uncharacterized protein</fullName>
    </submittedName>
</protein>
<comment type="caution">
    <text evidence="1">The sequence shown here is derived from an EMBL/GenBank/DDBJ whole genome shotgun (WGS) entry which is preliminary data.</text>
</comment>
<organism evidence="1 2">
    <name type="scientific">Nocardia amamiensis</name>
    <dbReference type="NCBI Taxonomy" id="404578"/>
    <lineage>
        <taxon>Bacteria</taxon>
        <taxon>Bacillati</taxon>
        <taxon>Actinomycetota</taxon>
        <taxon>Actinomycetes</taxon>
        <taxon>Mycobacteriales</taxon>
        <taxon>Nocardiaceae</taxon>
        <taxon>Nocardia</taxon>
    </lineage>
</organism>
<dbReference type="RefSeq" id="WP_195133473.1">
    <property type="nucleotide sequence ID" value="NZ_JADLQX010000040.1"/>
</dbReference>
<dbReference type="Proteomes" id="UP000702209">
    <property type="component" value="Unassembled WGS sequence"/>
</dbReference>
<accession>A0ABS0D0B5</accession>
<gene>
    <name evidence="1" type="ORF">IU459_32795</name>
</gene>
<evidence type="ECO:0000313" key="1">
    <source>
        <dbReference type="EMBL" id="MBF6302284.1"/>
    </source>
</evidence>
<keyword evidence="2" id="KW-1185">Reference proteome</keyword>
<sequence>MSANQEPLDHVLRPSLPWRDEELTECGRPAVDVASAITADDLTARVKRIGQQRTAFTVCMTCAGRVEYSSTWERYPIAVLERELQRAGIHPPGLSRSTKPEAARMTAELRAIAALIEAHREEFDGYLSGLDKTVDLGARRRRRAGGGR</sequence>
<name>A0ABS0D0B5_9NOCA</name>
<reference evidence="1 2" key="1">
    <citation type="submission" date="2020-10" db="EMBL/GenBank/DDBJ databases">
        <title>Identification of Nocardia species via Next-generation sequencing and recognition of intraspecies genetic diversity.</title>
        <authorList>
            <person name="Li P."/>
            <person name="Li P."/>
            <person name="Lu B."/>
        </authorList>
    </citation>
    <scope>NUCLEOTIDE SEQUENCE [LARGE SCALE GENOMIC DNA]</scope>
    <source>
        <strain evidence="1 2">BJ06-0157</strain>
    </source>
</reference>
<proteinExistence type="predicted"/>